<dbReference type="GO" id="GO:0004074">
    <property type="term" value="F:biliverdin reductase [NAD(P)H] activity"/>
    <property type="evidence" value="ECO:0007669"/>
    <property type="project" value="TreeGrafter"/>
</dbReference>
<comment type="caution">
    <text evidence="3">The sequence shown here is derived from an EMBL/GenBank/DDBJ whole genome shotgun (WGS) entry which is preliminary data.</text>
</comment>
<dbReference type="OrthoDB" id="419598at2759"/>
<dbReference type="EMBL" id="CABFNQ020000700">
    <property type="protein sequence ID" value="CAH0024816.1"/>
    <property type="molecule type" value="Genomic_DNA"/>
</dbReference>
<evidence type="ECO:0000259" key="2">
    <source>
        <dbReference type="Pfam" id="PF13460"/>
    </source>
</evidence>
<comment type="similarity">
    <text evidence="1">Belongs to the avfA family.</text>
</comment>
<proteinExistence type="inferred from homology"/>
<feature type="domain" description="NAD(P)-binding" evidence="2">
    <location>
        <begin position="7"/>
        <end position="212"/>
    </location>
</feature>
<evidence type="ECO:0000256" key="1">
    <source>
        <dbReference type="ARBA" id="ARBA00038376"/>
    </source>
</evidence>
<dbReference type="GO" id="GO:0042602">
    <property type="term" value="F:riboflavin reductase (NADPH) activity"/>
    <property type="evidence" value="ECO:0007669"/>
    <property type="project" value="TreeGrafter"/>
</dbReference>
<dbReference type="InterPro" id="IPR036291">
    <property type="entry name" value="NAD(P)-bd_dom_sf"/>
</dbReference>
<evidence type="ECO:0000313" key="4">
    <source>
        <dbReference type="Proteomes" id="UP000696573"/>
    </source>
</evidence>
<evidence type="ECO:0000313" key="3">
    <source>
        <dbReference type="EMBL" id="CAH0024816.1"/>
    </source>
</evidence>
<dbReference type="Proteomes" id="UP000696573">
    <property type="component" value="Unassembled WGS sequence"/>
</dbReference>
<reference evidence="3" key="1">
    <citation type="submission" date="2021-10" db="EMBL/GenBank/DDBJ databases">
        <authorList>
            <person name="Piombo E."/>
        </authorList>
    </citation>
    <scope>NUCLEOTIDE SEQUENCE</scope>
</reference>
<organism evidence="3 4">
    <name type="scientific">Clonostachys rhizophaga</name>
    <dbReference type="NCBI Taxonomy" id="160324"/>
    <lineage>
        <taxon>Eukaryota</taxon>
        <taxon>Fungi</taxon>
        <taxon>Dikarya</taxon>
        <taxon>Ascomycota</taxon>
        <taxon>Pezizomycotina</taxon>
        <taxon>Sordariomycetes</taxon>
        <taxon>Hypocreomycetidae</taxon>
        <taxon>Hypocreales</taxon>
        <taxon>Bionectriaceae</taxon>
        <taxon>Clonostachys</taxon>
    </lineage>
</organism>
<dbReference type="SUPFAM" id="SSF51735">
    <property type="entry name" value="NAD(P)-binding Rossmann-fold domains"/>
    <property type="match status" value="1"/>
</dbReference>
<dbReference type="InterPro" id="IPR016040">
    <property type="entry name" value="NAD(P)-bd_dom"/>
</dbReference>
<accession>A0A9N9VKM4</accession>
<dbReference type="Pfam" id="PF13460">
    <property type="entry name" value="NAD_binding_10"/>
    <property type="match status" value="1"/>
</dbReference>
<keyword evidence="4" id="KW-1185">Reference proteome</keyword>
<sequence>MRFLIIGGSGRTGQHVLNAALKKGHQVTALVRKETSLDKQKGLDIVVGSPFNEADICKAISFSASPIDAVLVTLNAPRASDSPFSALDPNLPLDFLTQCARNTISAMRAASPPVRKIVIMSTVGTAESIKSSNFIMRFMFTRTNLRYTREDHEGVDRELRALKDIKYVEVRSTILTDGDAAPVKAYPDDGAGSGFMPKISRASVAEFMVEAAEGSKYDGCAPVISN</sequence>
<dbReference type="PANTHER" id="PTHR43355:SF2">
    <property type="entry name" value="FLAVIN REDUCTASE (NADPH)"/>
    <property type="match status" value="1"/>
</dbReference>
<name>A0A9N9VKM4_9HYPO</name>
<gene>
    <name evidence="3" type="ORF">CRHIZ90672A_00012001</name>
</gene>
<dbReference type="Gene3D" id="3.40.50.720">
    <property type="entry name" value="NAD(P)-binding Rossmann-like Domain"/>
    <property type="match status" value="1"/>
</dbReference>
<protein>
    <recommendedName>
        <fullName evidence="2">NAD(P)-binding domain-containing protein</fullName>
    </recommendedName>
</protein>
<dbReference type="InterPro" id="IPR051606">
    <property type="entry name" value="Polyketide_Oxido-like"/>
</dbReference>
<dbReference type="PANTHER" id="PTHR43355">
    <property type="entry name" value="FLAVIN REDUCTASE (NADPH)"/>
    <property type="match status" value="1"/>
</dbReference>
<dbReference type="AlphaFoldDB" id="A0A9N9VKM4"/>